<keyword evidence="3" id="KW-1185">Reference proteome</keyword>
<organism evidence="2 3">
    <name type="scientific">Coccomyxa subellipsoidea</name>
    <dbReference type="NCBI Taxonomy" id="248742"/>
    <lineage>
        <taxon>Eukaryota</taxon>
        <taxon>Viridiplantae</taxon>
        <taxon>Chlorophyta</taxon>
        <taxon>core chlorophytes</taxon>
        <taxon>Trebouxiophyceae</taxon>
        <taxon>Trebouxiophyceae incertae sedis</taxon>
        <taxon>Coccomyxaceae</taxon>
        <taxon>Coccomyxa</taxon>
    </lineage>
</organism>
<name>A0ABR2Z2V9_9CHLO</name>
<evidence type="ECO:0000313" key="2">
    <source>
        <dbReference type="EMBL" id="KAK9918151.1"/>
    </source>
</evidence>
<sequence length="125" mass="13470">MNQKEVQQSLKRIISRAQSGTERAKSGCGSTGRRVTEPQSSSALIGLLWQVLVLGGDQRDQQQNLQWRGKARGGKQVAGAASFDHYHTGHGFWDSSMLGLDGTESMGAHMWEGMGTATWSGLGPP</sequence>
<evidence type="ECO:0000313" key="3">
    <source>
        <dbReference type="Proteomes" id="UP001491310"/>
    </source>
</evidence>
<comment type="caution">
    <text evidence="2">The sequence shown here is derived from an EMBL/GenBank/DDBJ whole genome shotgun (WGS) entry which is preliminary data.</text>
</comment>
<accession>A0ABR2Z2V9</accession>
<evidence type="ECO:0000256" key="1">
    <source>
        <dbReference type="SAM" id="MobiDB-lite"/>
    </source>
</evidence>
<protein>
    <submittedName>
        <fullName evidence="2">Uncharacterized protein</fullName>
    </submittedName>
</protein>
<reference evidence="2 3" key="1">
    <citation type="journal article" date="2024" name="Nat. Commun.">
        <title>Phylogenomics reveals the evolutionary origins of lichenization in chlorophyte algae.</title>
        <authorList>
            <person name="Puginier C."/>
            <person name="Libourel C."/>
            <person name="Otte J."/>
            <person name="Skaloud P."/>
            <person name="Haon M."/>
            <person name="Grisel S."/>
            <person name="Petersen M."/>
            <person name="Berrin J.G."/>
            <person name="Delaux P.M."/>
            <person name="Dal Grande F."/>
            <person name="Keller J."/>
        </authorList>
    </citation>
    <scope>NUCLEOTIDE SEQUENCE [LARGE SCALE GENOMIC DNA]</scope>
    <source>
        <strain evidence="2 3">SAG 216-7</strain>
    </source>
</reference>
<gene>
    <name evidence="2" type="ORF">WJX75_001715</name>
</gene>
<feature type="region of interest" description="Disordered" evidence="1">
    <location>
        <begin position="15"/>
        <end position="37"/>
    </location>
</feature>
<dbReference type="EMBL" id="JALJOT010000001">
    <property type="protein sequence ID" value="KAK9918151.1"/>
    <property type="molecule type" value="Genomic_DNA"/>
</dbReference>
<proteinExistence type="predicted"/>
<dbReference type="Proteomes" id="UP001491310">
    <property type="component" value="Unassembled WGS sequence"/>
</dbReference>